<sequence>MTDDVYIGEAAALFAEYKGRYGELTARASAAEVAETVRSPCGLGMLDAQLLLRERFWLPDPRRVEVEGGWATEIANLDMEPREEIAKIAAASRTSSRRELGGPFVDGDERQPTR</sequence>
<proteinExistence type="predicted"/>
<reference evidence="3" key="1">
    <citation type="submission" date="2021-11" db="EMBL/GenBank/DDBJ databases">
        <title>Cultivation dependent microbiological survey of springs from the worlds oldest radium mine currently devoted to the extraction of radon-saturated water.</title>
        <authorList>
            <person name="Kapinusova G."/>
            <person name="Smrhova T."/>
            <person name="Strejcek M."/>
            <person name="Suman J."/>
            <person name="Jani K."/>
            <person name="Pajer P."/>
            <person name="Uhlik O."/>
        </authorList>
    </citation>
    <scope>NUCLEOTIDE SEQUENCE [LARGE SCALE GENOMIC DNA]</scope>
    <source>
        <strain evidence="3">J379</strain>
    </source>
</reference>
<evidence type="ECO:0000313" key="3">
    <source>
        <dbReference type="Proteomes" id="UP001058860"/>
    </source>
</evidence>
<organism evidence="2 3">
    <name type="scientific">Svornostia abyssi</name>
    <dbReference type="NCBI Taxonomy" id="2898438"/>
    <lineage>
        <taxon>Bacteria</taxon>
        <taxon>Bacillati</taxon>
        <taxon>Actinomycetota</taxon>
        <taxon>Thermoleophilia</taxon>
        <taxon>Solirubrobacterales</taxon>
        <taxon>Baekduiaceae</taxon>
        <taxon>Svornostia</taxon>
    </lineage>
</organism>
<feature type="region of interest" description="Disordered" evidence="1">
    <location>
        <begin position="90"/>
        <end position="114"/>
    </location>
</feature>
<keyword evidence="3" id="KW-1185">Reference proteome</keyword>
<evidence type="ECO:0000313" key="2">
    <source>
        <dbReference type="EMBL" id="UUY04832.1"/>
    </source>
</evidence>
<evidence type="ECO:0000256" key="1">
    <source>
        <dbReference type="SAM" id="MobiDB-lite"/>
    </source>
</evidence>
<accession>A0ABY5PJJ9</accession>
<dbReference type="RefSeq" id="WP_353865312.1">
    <property type="nucleotide sequence ID" value="NZ_CP088295.1"/>
</dbReference>
<gene>
    <name evidence="2" type="ORF">LRS13_04695</name>
</gene>
<dbReference type="EMBL" id="CP088295">
    <property type="protein sequence ID" value="UUY04832.1"/>
    <property type="molecule type" value="Genomic_DNA"/>
</dbReference>
<name>A0ABY5PJJ9_9ACTN</name>
<dbReference type="Proteomes" id="UP001058860">
    <property type="component" value="Chromosome"/>
</dbReference>
<protein>
    <submittedName>
        <fullName evidence="2">Uncharacterized protein</fullName>
    </submittedName>
</protein>